<dbReference type="PANTHER" id="PTHR19241">
    <property type="entry name" value="ATP-BINDING CASSETTE TRANSPORTER"/>
    <property type="match status" value="1"/>
</dbReference>
<dbReference type="PROSITE" id="PS50893">
    <property type="entry name" value="ABC_TRANSPORTER_2"/>
    <property type="match status" value="2"/>
</dbReference>
<feature type="transmembrane region" description="Helical" evidence="11">
    <location>
        <begin position="680"/>
        <end position="701"/>
    </location>
</feature>
<dbReference type="eggNOG" id="KOG0065">
    <property type="taxonomic scope" value="Eukaryota"/>
</dbReference>
<feature type="transmembrane region" description="Helical" evidence="11">
    <location>
        <begin position="534"/>
        <end position="556"/>
    </location>
</feature>
<evidence type="ECO:0000256" key="3">
    <source>
        <dbReference type="ARBA" id="ARBA00022448"/>
    </source>
</evidence>
<feature type="transmembrane region" description="Helical" evidence="11">
    <location>
        <begin position="1270"/>
        <end position="1288"/>
    </location>
</feature>
<name>I0Z837_COCSC</name>
<gene>
    <name evidence="13" type="ORF">COCSUDRAFT_64664</name>
</gene>
<dbReference type="Pfam" id="PF01061">
    <property type="entry name" value="ABC2_membrane"/>
    <property type="match status" value="2"/>
</dbReference>
<protein>
    <submittedName>
        <fullName evidence="13">ATP-binding cassette transporter</fullName>
    </submittedName>
</protein>
<keyword evidence="3" id="KW-0813">Transport</keyword>
<evidence type="ECO:0000259" key="12">
    <source>
        <dbReference type="PROSITE" id="PS50893"/>
    </source>
</evidence>
<organism evidence="13 14">
    <name type="scientific">Coccomyxa subellipsoidea (strain C-169)</name>
    <name type="common">Green microalga</name>
    <dbReference type="NCBI Taxonomy" id="574566"/>
    <lineage>
        <taxon>Eukaryota</taxon>
        <taxon>Viridiplantae</taxon>
        <taxon>Chlorophyta</taxon>
        <taxon>core chlorophytes</taxon>
        <taxon>Trebouxiophyceae</taxon>
        <taxon>Trebouxiophyceae incertae sedis</taxon>
        <taxon>Coccomyxaceae</taxon>
        <taxon>Coccomyxa</taxon>
        <taxon>Coccomyxa subellipsoidea</taxon>
    </lineage>
</organism>
<evidence type="ECO:0000256" key="6">
    <source>
        <dbReference type="ARBA" id="ARBA00022741"/>
    </source>
</evidence>
<feature type="domain" description="ABC transporter" evidence="12">
    <location>
        <begin position="159"/>
        <end position="432"/>
    </location>
</feature>
<feature type="transmembrane region" description="Helical" evidence="11">
    <location>
        <begin position="568"/>
        <end position="588"/>
    </location>
</feature>
<feature type="transmembrane region" description="Helical" evidence="11">
    <location>
        <begin position="1356"/>
        <end position="1376"/>
    </location>
</feature>
<keyword evidence="4 11" id="KW-0812">Transmembrane</keyword>
<dbReference type="EMBL" id="AGSI01000002">
    <property type="protein sequence ID" value="EIE26806.1"/>
    <property type="molecule type" value="Genomic_DNA"/>
</dbReference>
<dbReference type="CDD" id="cd03232">
    <property type="entry name" value="ABCG_PDR_domain2"/>
    <property type="match status" value="1"/>
</dbReference>
<feature type="region of interest" description="Disordered" evidence="10">
    <location>
        <begin position="809"/>
        <end position="830"/>
    </location>
</feature>
<keyword evidence="9 11" id="KW-0472">Membrane</keyword>
<dbReference type="FunFam" id="3.40.50.300:FF:000179">
    <property type="entry name" value="ABC transporter G family member 34"/>
    <property type="match status" value="1"/>
</dbReference>
<reference evidence="13 14" key="1">
    <citation type="journal article" date="2012" name="Genome Biol.">
        <title>The genome of the polar eukaryotic microalga coccomyxa subellipsoidea reveals traits of cold adaptation.</title>
        <authorList>
            <person name="Blanc G."/>
            <person name="Agarkova I."/>
            <person name="Grimwood J."/>
            <person name="Kuo A."/>
            <person name="Brueggeman A."/>
            <person name="Dunigan D."/>
            <person name="Gurnon J."/>
            <person name="Ladunga I."/>
            <person name="Lindquist E."/>
            <person name="Lucas S."/>
            <person name="Pangilinan J."/>
            <person name="Proschold T."/>
            <person name="Salamov A."/>
            <person name="Schmutz J."/>
            <person name="Weeks D."/>
            <person name="Yamada T."/>
            <person name="Claverie J.M."/>
            <person name="Grigoriev I."/>
            <person name="Van Etten J."/>
            <person name="Lomsadze A."/>
            <person name="Borodovsky M."/>
        </authorList>
    </citation>
    <scope>NUCLEOTIDE SEQUENCE [LARGE SCALE GENOMIC DNA]</scope>
    <source>
        <strain evidence="13 14">C-169</strain>
    </source>
</reference>
<dbReference type="Gene3D" id="3.40.50.300">
    <property type="entry name" value="P-loop containing nucleotide triphosphate hydrolases"/>
    <property type="match status" value="2"/>
</dbReference>
<evidence type="ECO:0000313" key="13">
    <source>
        <dbReference type="EMBL" id="EIE26806.1"/>
    </source>
</evidence>
<comment type="subcellular location">
    <subcellularLocation>
        <location evidence="1">Membrane</location>
        <topology evidence="1">Multi-pass membrane protein</topology>
    </subcellularLocation>
</comment>
<dbReference type="OrthoDB" id="66620at2759"/>
<dbReference type="InterPro" id="IPR034003">
    <property type="entry name" value="ABCG_PDR_2"/>
</dbReference>
<evidence type="ECO:0000256" key="5">
    <source>
        <dbReference type="ARBA" id="ARBA00022737"/>
    </source>
</evidence>
<keyword evidence="5" id="KW-0677">Repeat</keyword>
<dbReference type="InterPro" id="IPR043926">
    <property type="entry name" value="ABCG_dom"/>
</dbReference>
<sequence>MQSIPLEAGEAEDALFVNAEGPTHPSEKSLREGAAKTSRKSRELPVVGQELMFAALSNRAIHPEPQEKSASAREIRLDQHISLEDRQLIVTRALNTDQQDAEDYLERSRARFDRVNLDLPTVEVRVEDLHIETEVYAETDRQLPSLLNAMRSGLEYVLIRMHIIRMKKIRMAILDHVSTVLKPGRATLVLGPPGGGKSSLLKAMAGKLSHHNLQVSGRVSYNGHELSEFLPERTAVYVEQEDQHMPELTVRETMNFSARCQGVGSNAELLAELRRREKELGVEADWAVNAMMKAGTIEGAEHSVSTEFIIKMLGLDICADTIVGNAMTRGVSGGQKKRVTSGEMIVGPKRVLFMDEISTGLDSSTTFAIIKYLRDATHNLRYTTAIALLQPAPETYDLFDDIILIAEGYLVYHGPRESVLDFFEPLGFRCPERKGVADFLQEVTSRKDQQQYWSDPSKPYTFVSVAQFAEHFKSFSVGRQIAADLASPPPTCPLGGTGKHDPDGVLVRKRYALSGWELFKACWRRELILVSRNLFLYGFRFFVTMLMALVTATLFLRTNLHPDGVESGNLYFSVIFFSLISLMFDGFAEETLTVARLEGWYKQRDNKMYPAWAYILPTTILRIPYSILAAVLWCSIVYYPVGLAPEPGRFFTLILLLAMLHNMGISLFRFNGSLCRNENIASTGGAFLFLVLLLLGGFLLAKNDIPPWWIWFYWIDPISYAQRAIAINEFAAPRWKALKLPDGQSVGDVVLSQRGIPNDEWWIWLGVGVIAIAWVLFQIGNWFNHAYLDPLDQPTASLREDIREELAREKAEKAEASNRGKASQKQLPISMNSGALSAKSGRLNGAASGLTNGHANGGDVEMMTPATPARRPSTGSRRDLSSIVRESRGSFGSAAMPGMKEGKGMVLPFTPLSLTFHHLNYYVDVPKGVSTDPDKAGPRIAEVGGKKMLQLLNDCSGAFRPGILTALVGSSGAGKTTLMDVLAGRKTTGIIEGDVRVSGHPKVQETFARIMGYVEQSDIHSPNITILESLVYSARLRFGKEVERHVVYAFVQEVMELVELESLSQALVGKPGVSGLSVEQRKRLTIAVELVANPSIIFMDEPTSGLDARAAAIVMRTVRNTVNTGRTVVCTIHQPSIDIFEAFDDLLLLKSGGNVIYHGSLGKRSKNLINYFEAIPKVPRLMEGLNPATWMLQVSTPGMESTIGVDFAEIYRSSDLHKQNEKLIEELSIPPPGIEPLHFETKYAQNALSQFKLIFWKFWQSYLRDVPYNGTRFVFAGVLAVLFGLILLNVNHKKRTIQDVGNILGSLYLSMLFLGIINSRTIQPVASNERAVMYRERAAGMYSELPFGAAQCLIEVPYNLAQAMLFSCISYFMLGFDHTAAKFFWYVLIVFLTLNLMTFYGVMAVYITPDLAFGSVISGFFYSFWNLFAGFLIGVNQMVPWWKWYWYVNPISWTLYGIRTLYGIIVTQLGEDDTVVTIPGGGTTTIRGYLETTFSYQHSWIGNVVGILVAFMVFFGALAILSLKFINYQRR</sequence>
<dbReference type="Pfam" id="PF19055">
    <property type="entry name" value="ABC2_membrane_7"/>
    <property type="match status" value="2"/>
</dbReference>
<dbReference type="InterPro" id="IPR010929">
    <property type="entry name" value="PDR_CDR_ABC"/>
</dbReference>
<feature type="transmembrane region" description="Helical" evidence="11">
    <location>
        <begin position="650"/>
        <end position="668"/>
    </location>
</feature>
<dbReference type="GO" id="GO:0016887">
    <property type="term" value="F:ATP hydrolysis activity"/>
    <property type="evidence" value="ECO:0007669"/>
    <property type="project" value="InterPro"/>
</dbReference>
<feature type="transmembrane region" description="Helical" evidence="11">
    <location>
        <begin position="1300"/>
        <end position="1317"/>
    </location>
</feature>
<feature type="transmembrane region" description="Helical" evidence="11">
    <location>
        <begin position="1445"/>
        <end position="1465"/>
    </location>
</feature>
<feature type="region of interest" description="Disordered" evidence="10">
    <location>
        <begin position="842"/>
        <end position="884"/>
    </location>
</feature>
<evidence type="ECO:0000313" key="14">
    <source>
        <dbReference type="Proteomes" id="UP000007264"/>
    </source>
</evidence>
<evidence type="ECO:0000256" key="7">
    <source>
        <dbReference type="ARBA" id="ARBA00022840"/>
    </source>
</evidence>
<dbReference type="GO" id="GO:0140359">
    <property type="term" value="F:ABC-type transporter activity"/>
    <property type="evidence" value="ECO:0007669"/>
    <property type="project" value="InterPro"/>
</dbReference>
<evidence type="ECO:0000256" key="8">
    <source>
        <dbReference type="ARBA" id="ARBA00022989"/>
    </source>
</evidence>
<dbReference type="InterPro" id="IPR027417">
    <property type="entry name" value="P-loop_NTPase"/>
</dbReference>
<dbReference type="KEGG" id="csl:COCSUDRAFT_64664"/>
<feature type="transmembrane region" description="Helical" evidence="11">
    <location>
        <begin position="609"/>
        <end position="638"/>
    </location>
</feature>
<dbReference type="Pfam" id="PF06422">
    <property type="entry name" value="PDR_CDR"/>
    <property type="match status" value="1"/>
</dbReference>
<dbReference type="InterPro" id="IPR013581">
    <property type="entry name" value="PDR_assoc"/>
</dbReference>
<keyword evidence="14" id="KW-1185">Reference proteome</keyword>
<feature type="compositionally biased region" description="Basic and acidic residues" evidence="10">
    <location>
        <begin position="809"/>
        <end position="818"/>
    </location>
</feature>
<dbReference type="GO" id="GO:0016020">
    <property type="term" value="C:membrane"/>
    <property type="evidence" value="ECO:0007669"/>
    <property type="project" value="UniProtKB-SubCell"/>
</dbReference>
<dbReference type="GO" id="GO:0005524">
    <property type="term" value="F:ATP binding"/>
    <property type="evidence" value="ECO:0007669"/>
    <property type="project" value="UniProtKB-KW"/>
</dbReference>
<keyword evidence="7 13" id="KW-0067">ATP-binding</keyword>
<comment type="caution">
    <text evidence="13">The sequence shown here is derived from an EMBL/GenBank/DDBJ whole genome shotgun (WGS) entry which is preliminary data.</text>
</comment>
<dbReference type="InterPro" id="IPR013525">
    <property type="entry name" value="ABC2_TM"/>
</dbReference>
<dbReference type="Pfam" id="PF08370">
    <property type="entry name" value="PDR_assoc"/>
    <property type="match status" value="1"/>
</dbReference>
<feature type="region of interest" description="Disordered" evidence="10">
    <location>
        <begin position="1"/>
        <end position="42"/>
    </location>
</feature>
<evidence type="ECO:0000256" key="11">
    <source>
        <dbReference type="SAM" id="Phobius"/>
    </source>
</evidence>
<feature type="compositionally biased region" description="Basic and acidic residues" evidence="10">
    <location>
        <begin position="25"/>
        <end position="34"/>
    </location>
</feature>
<dbReference type="GeneID" id="17044816"/>
<dbReference type="InterPro" id="IPR003439">
    <property type="entry name" value="ABC_transporter-like_ATP-bd"/>
</dbReference>
<accession>I0Z837</accession>
<feature type="transmembrane region" description="Helical" evidence="11">
    <location>
        <begin position="1383"/>
        <end position="1407"/>
    </location>
</feature>
<proteinExistence type="inferred from homology"/>
<dbReference type="RefSeq" id="XP_005651350.1">
    <property type="nucleotide sequence ID" value="XM_005651293.1"/>
</dbReference>
<dbReference type="InterPro" id="IPR003593">
    <property type="entry name" value="AAA+_ATPase"/>
</dbReference>
<comment type="similarity">
    <text evidence="2">Belongs to the ABC transporter superfamily. ABCG family. PDR (TC 3.A.1.205) subfamily.</text>
</comment>
<feature type="transmembrane region" description="Helical" evidence="11">
    <location>
        <begin position="761"/>
        <end position="783"/>
    </location>
</feature>
<evidence type="ECO:0000256" key="2">
    <source>
        <dbReference type="ARBA" id="ARBA00006012"/>
    </source>
</evidence>
<dbReference type="Proteomes" id="UP000007264">
    <property type="component" value="Unassembled WGS sequence"/>
</dbReference>
<dbReference type="GO" id="GO:0071944">
    <property type="term" value="C:cell periphery"/>
    <property type="evidence" value="ECO:0007669"/>
    <property type="project" value="UniProtKB-ARBA"/>
</dbReference>
<dbReference type="FunFam" id="3.40.50.300:FF:000059">
    <property type="entry name" value="ABC transporter G family member 40"/>
    <property type="match status" value="1"/>
</dbReference>
<keyword evidence="8 11" id="KW-1133">Transmembrane helix</keyword>
<dbReference type="SMART" id="SM00382">
    <property type="entry name" value="AAA"/>
    <property type="match status" value="2"/>
</dbReference>
<evidence type="ECO:0000256" key="10">
    <source>
        <dbReference type="SAM" id="MobiDB-lite"/>
    </source>
</evidence>
<dbReference type="SUPFAM" id="SSF52540">
    <property type="entry name" value="P-loop containing nucleoside triphosphate hydrolases"/>
    <property type="match status" value="2"/>
</dbReference>
<feature type="compositionally biased region" description="Polar residues" evidence="10">
    <location>
        <begin position="820"/>
        <end position="830"/>
    </location>
</feature>
<feature type="transmembrane region" description="Helical" evidence="11">
    <location>
        <begin position="1413"/>
        <end position="1433"/>
    </location>
</feature>
<dbReference type="Pfam" id="PF00005">
    <property type="entry name" value="ABC_tran"/>
    <property type="match status" value="2"/>
</dbReference>
<evidence type="ECO:0000256" key="4">
    <source>
        <dbReference type="ARBA" id="ARBA00022692"/>
    </source>
</evidence>
<evidence type="ECO:0000256" key="1">
    <source>
        <dbReference type="ARBA" id="ARBA00004141"/>
    </source>
</evidence>
<keyword evidence="6" id="KW-0547">Nucleotide-binding</keyword>
<evidence type="ECO:0000256" key="9">
    <source>
        <dbReference type="ARBA" id="ARBA00023136"/>
    </source>
</evidence>
<feature type="transmembrane region" description="Helical" evidence="11">
    <location>
        <begin position="1500"/>
        <end position="1523"/>
    </location>
</feature>
<feature type="domain" description="ABC transporter" evidence="12">
    <location>
        <begin position="920"/>
        <end position="1177"/>
    </location>
</feature>